<name>A0A3G8ZJA4_9ACTN</name>
<evidence type="ECO:0000313" key="3">
    <source>
        <dbReference type="EMBL" id="AZI57353.1"/>
    </source>
</evidence>
<evidence type="ECO:0000313" key="4">
    <source>
        <dbReference type="Proteomes" id="UP000268084"/>
    </source>
</evidence>
<dbReference type="Proteomes" id="UP000268084">
    <property type="component" value="Chromosome"/>
</dbReference>
<dbReference type="CDD" id="cd06533">
    <property type="entry name" value="Glyco_transf_WecG_TagA"/>
    <property type="match status" value="1"/>
</dbReference>
<reference evidence="3 4" key="2">
    <citation type="submission" date="2018-12" db="EMBL/GenBank/DDBJ databases">
        <title>Nakamurella antarcticus sp. nov., isolated from Antarctica South Shetland Islands soil.</title>
        <authorList>
            <person name="Peng F."/>
        </authorList>
    </citation>
    <scope>NUCLEOTIDE SEQUENCE [LARGE SCALE GENOMIC DNA]</scope>
    <source>
        <strain evidence="3 4">S14-144</strain>
    </source>
</reference>
<keyword evidence="1" id="KW-0328">Glycosyltransferase</keyword>
<dbReference type="KEGG" id="nak:EH165_03445"/>
<evidence type="ECO:0000256" key="2">
    <source>
        <dbReference type="ARBA" id="ARBA00022679"/>
    </source>
</evidence>
<accession>A0A3G8ZJA4</accession>
<dbReference type="PANTHER" id="PTHR34136:SF1">
    <property type="entry name" value="UDP-N-ACETYL-D-MANNOSAMINURONIC ACID TRANSFERASE"/>
    <property type="match status" value="1"/>
</dbReference>
<proteinExistence type="predicted"/>
<keyword evidence="4" id="KW-1185">Reference proteome</keyword>
<dbReference type="RefSeq" id="WP_124798038.1">
    <property type="nucleotide sequence ID" value="NZ_CP034170.1"/>
</dbReference>
<sequence length="251" mass="27604">MHEKNKSVEVVGVRVDNFTMDQLVDQLLDWTTLPGLHIAVGVNAHVCNLAAKDQAFRDLVQASDLNYADGQSVVWAGRLLGGDVGERIATTDLVFPLVQQCAAHSKRIFLFGGKPGVAELAAARLQKFAPGLQCSTSDGYVSKENMPALIDKINNFGTDVLLVGLGDPLQQEWVANSRGQLLVPVALTCGGLFDWTSGHNKRAPRWMIAAGLEWLWRLALEPRRLAKRYVVGNPAFVFRLVKQILSKKFQD</sequence>
<dbReference type="Pfam" id="PF03808">
    <property type="entry name" value="Glyco_tran_WecG"/>
    <property type="match status" value="1"/>
</dbReference>
<dbReference type="OrthoDB" id="9771846at2"/>
<dbReference type="InterPro" id="IPR004629">
    <property type="entry name" value="WecG_TagA_CpsF"/>
</dbReference>
<dbReference type="NCBIfam" id="TIGR00696">
    <property type="entry name" value="wecG_tagA_cpsF"/>
    <property type="match status" value="1"/>
</dbReference>
<keyword evidence="2 3" id="KW-0808">Transferase</keyword>
<protein>
    <submittedName>
        <fullName evidence="3">Glycosyltransferase</fullName>
    </submittedName>
</protein>
<reference evidence="3 4" key="1">
    <citation type="submission" date="2018-11" db="EMBL/GenBank/DDBJ databases">
        <authorList>
            <person name="Da X."/>
        </authorList>
    </citation>
    <scope>NUCLEOTIDE SEQUENCE [LARGE SCALE GENOMIC DNA]</scope>
    <source>
        <strain evidence="3 4">S14-144</strain>
    </source>
</reference>
<organism evidence="3 4">
    <name type="scientific">Nakamurella antarctica</name>
    <dbReference type="NCBI Taxonomy" id="1902245"/>
    <lineage>
        <taxon>Bacteria</taxon>
        <taxon>Bacillati</taxon>
        <taxon>Actinomycetota</taxon>
        <taxon>Actinomycetes</taxon>
        <taxon>Nakamurellales</taxon>
        <taxon>Nakamurellaceae</taxon>
        <taxon>Nakamurella</taxon>
    </lineage>
</organism>
<dbReference type="PANTHER" id="PTHR34136">
    <property type="match status" value="1"/>
</dbReference>
<evidence type="ECO:0000256" key="1">
    <source>
        <dbReference type="ARBA" id="ARBA00022676"/>
    </source>
</evidence>
<dbReference type="GO" id="GO:0016758">
    <property type="term" value="F:hexosyltransferase activity"/>
    <property type="evidence" value="ECO:0007669"/>
    <property type="project" value="TreeGrafter"/>
</dbReference>
<gene>
    <name evidence="3" type="ORF">EH165_03445</name>
</gene>
<dbReference type="EMBL" id="CP034170">
    <property type="protein sequence ID" value="AZI57353.1"/>
    <property type="molecule type" value="Genomic_DNA"/>
</dbReference>
<dbReference type="AlphaFoldDB" id="A0A3G8ZJA4"/>